<organism evidence="18 19">
    <name type="scientific">Dialister pneumosintes</name>
    <dbReference type="NCBI Taxonomy" id="39950"/>
    <lineage>
        <taxon>Bacteria</taxon>
        <taxon>Bacillati</taxon>
        <taxon>Bacillota</taxon>
        <taxon>Negativicutes</taxon>
        <taxon>Veillonellales</taxon>
        <taxon>Veillonellaceae</taxon>
        <taxon>Dialister</taxon>
    </lineage>
</organism>
<keyword evidence="4 17" id="KW-0812">Transmembrane</keyword>
<feature type="transmembrane region" description="Helical" evidence="17">
    <location>
        <begin position="371"/>
        <end position="395"/>
    </location>
</feature>
<evidence type="ECO:0000256" key="11">
    <source>
        <dbReference type="ARBA" id="ARBA00038053"/>
    </source>
</evidence>
<keyword evidence="6" id="KW-0573">Peptidoglycan synthesis</keyword>
<evidence type="ECO:0000256" key="15">
    <source>
        <dbReference type="ARBA" id="ARBA00049902"/>
    </source>
</evidence>
<evidence type="ECO:0000256" key="5">
    <source>
        <dbReference type="ARBA" id="ARBA00022960"/>
    </source>
</evidence>
<comment type="catalytic activity">
    <reaction evidence="15">
        <text>[GlcNAc-(1-&gt;4)-Mur2Ac(oyl-L-Ala-gamma-D-Glu-L-Lys-D-Ala-D-Ala)](n)-di-trans,octa-cis-undecaprenyl diphosphate + beta-D-GlcNAc-(1-&gt;4)-Mur2Ac(oyl-L-Ala-gamma-D-Glu-L-Lys-D-Ala-D-Ala)-di-trans,octa-cis-undecaprenyl diphosphate = [GlcNAc-(1-&gt;4)-Mur2Ac(oyl-L-Ala-gamma-D-Glu-L-Lys-D-Ala-D-Ala)](n+1)-di-trans,octa-cis-undecaprenyl diphosphate + di-trans,octa-cis-undecaprenyl diphosphate + H(+)</text>
        <dbReference type="Rhea" id="RHEA:23708"/>
        <dbReference type="Rhea" id="RHEA-COMP:9602"/>
        <dbReference type="Rhea" id="RHEA-COMP:9603"/>
        <dbReference type="ChEBI" id="CHEBI:15378"/>
        <dbReference type="ChEBI" id="CHEBI:58405"/>
        <dbReference type="ChEBI" id="CHEBI:60033"/>
        <dbReference type="ChEBI" id="CHEBI:78435"/>
        <dbReference type="EC" id="2.4.99.28"/>
    </reaction>
</comment>
<evidence type="ECO:0000313" key="19">
    <source>
        <dbReference type="Proteomes" id="UP000266262"/>
    </source>
</evidence>
<dbReference type="Pfam" id="PF01098">
    <property type="entry name" value="FTSW_RODA_SPOVE"/>
    <property type="match status" value="1"/>
</dbReference>
<evidence type="ECO:0000256" key="10">
    <source>
        <dbReference type="ARBA" id="ARBA00033270"/>
    </source>
</evidence>
<keyword evidence="2" id="KW-0328">Glycosyltransferase</keyword>
<feature type="transmembrane region" description="Helical" evidence="17">
    <location>
        <begin position="337"/>
        <end position="359"/>
    </location>
</feature>
<evidence type="ECO:0000256" key="9">
    <source>
        <dbReference type="ARBA" id="ARBA00032370"/>
    </source>
</evidence>
<reference evidence="18 19" key="1">
    <citation type="submission" date="2018-08" db="EMBL/GenBank/DDBJ databases">
        <title>Draft genome sequence of Dialister pneumosintes KCOM 1685.</title>
        <authorList>
            <person name="Kook J.-K."/>
            <person name="Park S.-N."/>
            <person name="Lim Y.K."/>
        </authorList>
    </citation>
    <scope>NUCLEOTIDE SEQUENCE [LARGE SCALE GENOMIC DNA]</scope>
    <source>
        <strain evidence="18 19">KCOM 1685</strain>
    </source>
</reference>
<evidence type="ECO:0000256" key="6">
    <source>
        <dbReference type="ARBA" id="ARBA00022984"/>
    </source>
</evidence>
<evidence type="ECO:0000256" key="7">
    <source>
        <dbReference type="ARBA" id="ARBA00022989"/>
    </source>
</evidence>
<keyword evidence="3" id="KW-0808">Transferase</keyword>
<gene>
    <name evidence="18" type="ORF">DX915_01170</name>
</gene>
<evidence type="ECO:0000256" key="8">
    <source>
        <dbReference type="ARBA" id="ARBA00023136"/>
    </source>
</evidence>
<evidence type="ECO:0000256" key="12">
    <source>
        <dbReference type="ARBA" id="ARBA00041185"/>
    </source>
</evidence>
<comment type="subcellular location">
    <subcellularLocation>
        <location evidence="1">Membrane</location>
        <topology evidence="1">Multi-pass membrane protein</topology>
    </subcellularLocation>
</comment>
<evidence type="ECO:0000256" key="17">
    <source>
        <dbReference type="SAM" id="Phobius"/>
    </source>
</evidence>
<keyword evidence="19" id="KW-1185">Reference proteome</keyword>
<feature type="transmembrane region" description="Helical" evidence="17">
    <location>
        <begin position="20"/>
        <end position="39"/>
    </location>
</feature>
<dbReference type="PANTHER" id="PTHR30474:SF2">
    <property type="entry name" value="PEPTIDOGLYCAN GLYCOSYLTRANSFERASE FTSW-RELATED"/>
    <property type="match status" value="1"/>
</dbReference>
<evidence type="ECO:0000256" key="16">
    <source>
        <dbReference type="ARBA" id="ARBA00049966"/>
    </source>
</evidence>
<feature type="transmembrane region" description="Helical" evidence="17">
    <location>
        <begin position="54"/>
        <end position="73"/>
    </location>
</feature>
<dbReference type="EC" id="2.4.99.28" evidence="14"/>
<comment type="similarity">
    <text evidence="11">Belongs to the SEDS family. FtsW subfamily.</text>
</comment>
<protein>
    <recommendedName>
        <fullName evidence="12">Probable peptidoglycan glycosyltransferase FtsW</fullName>
        <ecNumber evidence="14">2.4.99.28</ecNumber>
    </recommendedName>
    <alternativeName>
        <fullName evidence="13">Cell division protein FtsW</fullName>
    </alternativeName>
    <alternativeName>
        <fullName evidence="10">Cell wall polymerase</fullName>
    </alternativeName>
    <alternativeName>
        <fullName evidence="9">Peptidoglycan polymerase</fullName>
    </alternativeName>
</protein>
<dbReference type="GO" id="GO:0051301">
    <property type="term" value="P:cell division"/>
    <property type="evidence" value="ECO:0007669"/>
    <property type="project" value="UniProtKB-KW"/>
</dbReference>
<evidence type="ECO:0000256" key="1">
    <source>
        <dbReference type="ARBA" id="ARBA00004141"/>
    </source>
</evidence>
<evidence type="ECO:0000313" key="18">
    <source>
        <dbReference type="EMBL" id="RID94182.1"/>
    </source>
</evidence>
<dbReference type="PANTHER" id="PTHR30474">
    <property type="entry name" value="CELL CYCLE PROTEIN"/>
    <property type="match status" value="1"/>
</dbReference>
<comment type="function">
    <text evidence="16">Peptidoglycan polymerase that is essential for cell division.</text>
</comment>
<feature type="transmembrane region" description="Helical" evidence="17">
    <location>
        <begin position="198"/>
        <end position="214"/>
    </location>
</feature>
<feature type="transmembrane region" description="Helical" evidence="17">
    <location>
        <begin position="220"/>
        <end position="237"/>
    </location>
</feature>
<evidence type="ECO:0000256" key="13">
    <source>
        <dbReference type="ARBA" id="ARBA00041418"/>
    </source>
</evidence>
<evidence type="ECO:0000256" key="14">
    <source>
        <dbReference type="ARBA" id="ARBA00044770"/>
    </source>
</evidence>
<keyword evidence="5" id="KW-0133">Cell shape</keyword>
<feature type="transmembrane region" description="Helical" evidence="17">
    <location>
        <begin position="258"/>
        <end position="276"/>
    </location>
</feature>
<accession>A0ABX9MBC9</accession>
<keyword evidence="8 17" id="KW-0472">Membrane</keyword>
<dbReference type="EMBL" id="QWKU01000001">
    <property type="protein sequence ID" value="RID94182.1"/>
    <property type="molecule type" value="Genomic_DNA"/>
</dbReference>
<dbReference type="RefSeq" id="WP_119055938.1">
    <property type="nucleotide sequence ID" value="NZ_QWKU01000001.1"/>
</dbReference>
<sequence length="413" mass="45578">MPFGSSSPDHNRIEQQRKGLRILFIIVAILILIGLLNVYSSTLYMNVEAGDNPYGYFIKQSVYLVLGSVFFQIMRKNKPELWGKLSGILSIGTIVLLLLVFVAGRTVNGATRWIALGPISIQPSEIAKLPAILWAARYLAVKMDVGKKITVFAEIHAMFQQSKNGKSSFVTQFLSYFKPLFMPLLMALLVIKQPDMGTAVMILTFPAMMYILAGMPFLEIIYAGTLSIGAFLILALTSAYRKARLVVLWDPFSRASDLGYQTVQSLIAVGSGGILGQGAGQGFSKFFYLPEQHTDFAFAVFCQEWGLIGALFLLFLFIGFLYIGLRLASQVNNTYRMLLISGLTLLIGTQAFINMAMVIGCFPVTGIPLPFISYGGTSLVINLMAVGLIVGAVEYSMKEEEQKQRIILNDINY</sequence>
<evidence type="ECO:0000256" key="3">
    <source>
        <dbReference type="ARBA" id="ARBA00022679"/>
    </source>
</evidence>
<feature type="transmembrane region" description="Helical" evidence="17">
    <location>
        <begin position="85"/>
        <end position="103"/>
    </location>
</feature>
<name>A0ABX9MBC9_9FIRM</name>
<feature type="transmembrane region" description="Helical" evidence="17">
    <location>
        <begin position="296"/>
        <end position="325"/>
    </location>
</feature>
<evidence type="ECO:0000256" key="4">
    <source>
        <dbReference type="ARBA" id="ARBA00022692"/>
    </source>
</evidence>
<keyword evidence="7 17" id="KW-1133">Transmembrane helix</keyword>
<comment type="caution">
    <text evidence="18">The sequence shown here is derived from an EMBL/GenBank/DDBJ whole genome shotgun (WGS) entry which is preliminary data.</text>
</comment>
<evidence type="ECO:0000256" key="2">
    <source>
        <dbReference type="ARBA" id="ARBA00022676"/>
    </source>
</evidence>
<keyword evidence="18" id="KW-0132">Cell division</keyword>
<dbReference type="InterPro" id="IPR001182">
    <property type="entry name" value="FtsW/RodA"/>
</dbReference>
<keyword evidence="18" id="KW-0131">Cell cycle</keyword>
<proteinExistence type="inferred from homology"/>
<dbReference type="Proteomes" id="UP000266262">
    <property type="component" value="Unassembled WGS sequence"/>
</dbReference>
<feature type="transmembrane region" description="Helical" evidence="17">
    <location>
        <begin position="173"/>
        <end position="191"/>
    </location>
</feature>